<evidence type="ECO:0000256" key="1">
    <source>
        <dbReference type="PROSITE-ProRule" id="PRU00076"/>
    </source>
</evidence>
<evidence type="ECO:0000256" key="2">
    <source>
        <dbReference type="SAM" id="SignalP"/>
    </source>
</evidence>
<feature type="disulfide bond" evidence="1">
    <location>
        <begin position="41"/>
        <end position="50"/>
    </location>
</feature>
<dbReference type="EMBL" id="CDHN01000005">
    <property type="protein sequence ID" value="CEJ92711.1"/>
    <property type="molecule type" value="Genomic_DNA"/>
</dbReference>
<dbReference type="Proteomes" id="UP000039046">
    <property type="component" value="Unassembled WGS sequence"/>
</dbReference>
<gene>
    <name evidence="4" type="ORF">VHEMI08346</name>
</gene>
<keyword evidence="2" id="KW-0732">Signal</keyword>
<keyword evidence="1" id="KW-0245">EGF-like domain</keyword>
<proteinExistence type="predicted"/>
<dbReference type="Gene3D" id="2.115.10.20">
    <property type="entry name" value="Glycosyl hydrolase domain, family 43"/>
    <property type="match status" value="1"/>
</dbReference>
<dbReference type="Gene3D" id="2.10.25.10">
    <property type="entry name" value="Laminin"/>
    <property type="match status" value="1"/>
</dbReference>
<comment type="caution">
    <text evidence="1">Lacks conserved residue(s) required for the propagation of feature annotation.</text>
</comment>
<keyword evidence="5" id="KW-1185">Reference proteome</keyword>
<dbReference type="PROSITE" id="PS00022">
    <property type="entry name" value="EGF_1"/>
    <property type="match status" value="1"/>
</dbReference>
<dbReference type="Pfam" id="PF23106">
    <property type="entry name" value="EGF_Teneurin"/>
    <property type="match status" value="1"/>
</dbReference>
<keyword evidence="1" id="KW-1015">Disulfide bond</keyword>
<dbReference type="InterPro" id="IPR023296">
    <property type="entry name" value="Glyco_hydro_beta-prop_sf"/>
</dbReference>
<feature type="domain" description="EGF-like" evidence="3">
    <location>
        <begin position="17"/>
        <end position="51"/>
    </location>
</feature>
<dbReference type="HOGENOM" id="CLU_058271_0_0_1"/>
<dbReference type="SUPFAM" id="SSF75005">
    <property type="entry name" value="Arabinanase/levansucrase/invertase"/>
    <property type="match status" value="1"/>
</dbReference>
<dbReference type="CDD" id="cd08994">
    <property type="entry name" value="GH43_62_32_68_117_130-like"/>
    <property type="match status" value="1"/>
</dbReference>
<dbReference type="OrthoDB" id="978at2759"/>
<dbReference type="InterPro" id="IPR000742">
    <property type="entry name" value="EGF"/>
</dbReference>
<organism evidence="4 5">
    <name type="scientific">[Torrubiella] hemipterigena</name>
    <dbReference type="NCBI Taxonomy" id="1531966"/>
    <lineage>
        <taxon>Eukaryota</taxon>
        <taxon>Fungi</taxon>
        <taxon>Dikarya</taxon>
        <taxon>Ascomycota</taxon>
        <taxon>Pezizomycotina</taxon>
        <taxon>Sordariomycetes</taxon>
        <taxon>Hypocreomycetidae</taxon>
        <taxon>Hypocreales</taxon>
        <taxon>Clavicipitaceae</taxon>
        <taxon>Clavicipitaceae incertae sedis</taxon>
        <taxon>'Torrubiella' clade</taxon>
    </lineage>
</organism>
<evidence type="ECO:0000313" key="5">
    <source>
        <dbReference type="Proteomes" id="UP000039046"/>
    </source>
</evidence>
<evidence type="ECO:0000313" key="4">
    <source>
        <dbReference type="EMBL" id="CEJ92711.1"/>
    </source>
</evidence>
<sequence length="413" mass="44617">MAPWNKLVAFGALFAVANASCSSDEDCSLNGVCSPQGTCACDKGWVGADCGVVDTRPAHLNTGYNLTASGTSSWGSKIVQDPTDKNLHHLFAAEFSHGCGLDYWAPYSRIIRAESRTGPAGPYSFAAEIQPAFAHNPTVVYSPADKQWLMYYIGCKQKVVTNKCTFNRFTCGPGNANNGESGLSVMSSWDLKHWYPHGQVFKGDNSSSWDADVTNPTVFPLHKAGTGARAHASAGSGSSNAYASAGGEEDPGMLLVYRGCPYDCGGAEQINVAVSPTGYLGPYTKIGPDPIFENGNEDPFVWRDKRGNWHMLLHSLEADGGFGNGPKVGRHAFARDYKGPWTFVDRSLAFSTEVKYSDGSTIDFFRRERPQLYFSDDGEMTPLFMTTGVQPRNNPMSYTVIVPIGDDGVKAQG</sequence>
<name>A0A0A1T6J1_9HYPO</name>
<protein>
    <recommendedName>
        <fullName evidence="3">EGF-like domain-containing protein</fullName>
    </recommendedName>
</protein>
<feature type="chain" id="PRO_5001978930" description="EGF-like domain-containing protein" evidence="2">
    <location>
        <begin position="20"/>
        <end position="413"/>
    </location>
</feature>
<accession>A0A0A1T6J1</accession>
<dbReference type="PROSITE" id="PS50026">
    <property type="entry name" value="EGF_3"/>
    <property type="match status" value="1"/>
</dbReference>
<dbReference type="PROSITE" id="PS01186">
    <property type="entry name" value="EGF_2"/>
    <property type="match status" value="1"/>
</dbReference>
<evidence type="ECO:0000259" key="3">
    <source>
        <dbReference type="PROSITE" id="PS50026"/>
    </source>
</evidence>
<dbReference type="AlphaFoldDB" id="A0A0A1T6J1"/>
<reference evidence="4 5" key="1">
    <citation type="journal article" date="2015" name="Genome Announc.">
        <title>Draft Genome Sequence and Gene Annotation of the Entomopathogenic Fungus Verticillium hemipterigenum.</title>
        <authorList>
            <person name="Horn F."/>
            <person name="Habel A."/>
            <person name="Scharf D.H."/>
            <person name="Dworschak J."/>
            <person name="Brakhage A.A."/>
            <person name="Guthke R."/>
            <person name="Hertweck C."/>
            <person name="Linde J."/>
        </authorList>
    </citation>
    <scope>NUCLEOTIDE SEQUENCE [LARGE SCALE GENOMIC DNA]</scope>
</reference>
<feature type="signal peptide" evidence="2">
    <location>
        <begin position="1"/>
        <end position="19"/>
    </location>
</feature>